<protein>
    <submittedName>
        <fullName evidence="1">Uncharacterized protein</fullName>
    </submittedName>
</protein>
<sequence length="76" mass="9121">MSPPSFHHYVFSSTMYQYIPSPLFTEQSVSHTQSSFASSTKKGDYLPWKMFFREVVNWDYFLRYDCEKSTIPYEQL</sequence>
<evidence type="ECO:0000313" key="1">
    <source>
        <dbReference type="EMBL" id="JAD66299.1"/>
    </source>
</evidence>
<reference evidence="1" key="1">
    <citation type="submission" date="2014-09" db="EMBL/GenBank/DDBJ databases">
        <authorList>
            <person name="Magalhaes I.L.F."/>
            <person name="Oliveira U."/>
            <person name="Santos F.R."/>
            <person name="Vidigal T.H.D.A."/>
            <person name="Brescovit A.D."/>
            <person name="Santos A.J."/>
        </authorList>
    </citation>
    <scope>NUCLEOTIDE SEQUENCE</scope>
    <source>
        <tissue evidence="1">Shoot tissue taken approximately 20 cm above the soil surface</tissue>
    </source>
</reference>
<reference evidence="1" key="2">
    <citation type="journal article" date="2015" name="Data Brief">
        <title>Shoot transcriptome of the giant reed, Arundo donax.</title>
        <authorList>
            <person name="Barrero R.A."/>
            <person name="Guerrero F.D."/>
            <person name="Moolhuijzen P."/>
            <person name="Goolsby J.A."/>
            <person name="Tidwell J."/>
            <person name="Bellgard S.E."/>
            <person name="Bellgard M.I."/>
        </authorList>
    </citation>
    <scope>NUCLEOTIDE SEQUENCE</scope>
    <source>
        <tissue evidence="1">Shoot tissue taken approximately 20 cm above the soil surface</tissue>
    </source>
</reference>
<organism evidence="1">
    <name type="scientific">Arundo donax</name>
    <name type="common">Giant reed</name>
    <name type="synonym">Donax arundinaceus</name>
    <dbReference type="NCBI Taxonomy" id="35708"/>
    <lineage>
        <taxon>Eukaryota</taxon>
        <taxon>Viridiplantae</taxon>
        <taxon>Streptophyta</taxon>
        <taxon>Embryophyta</taxon>
        <taxon>Tracheophyta</taxon>
        <taxon>Spermatophyta</taxon>
        <taxon>Magnoliopsida</taxon>
        <taxon>Liliopsida</taxon>
        <taxon>Poales</taxon>
        <taxon>Poaceae</taxon>
        <taxon>PACMAD clade</taxon>
        <taxon>Arundinoideae</taxon>
        <taxon>Arundineae</taxon>
        <taxon>Arundo</taxon>
    </lineage>
</organism>
<name>A0A0A9BQP0_ARUDO</name>
<accession>A0A0A9BQP0</accession>
<proteinExistence type="predicted"/>
<dbReference type="AlphaFoldDB" id="A0A0A9BQP0"/>
<dbReference type="EMBL" id="GBRH01231596">
    <property type="protein sequence ID" value="JAD66299.1"/>
    <property type="molecule type" value="Transcribed_RNA"/>
</dbReference>